<evidence type="ECO:0000313" key="5">
    <source>
        <dbReference type="EMBL" id="PRT57109.1"/>
    </source>
</evidence>
<dbReference type="GeneID" id="36518477"/>
<evidence type="ECO:0000313" key="6">
    <source>
        <dbReference type="Proteomes" id="UP000238350"/>
    </source>
</evidence>
<reference evidence="5 6" key="1">
    <citation type="submission" date="2017-04" db="EMBL/GenBank/DDBJ databases">
        <title>Genome sequencing of [Candida] sorbophila.</title>
        <authorList>
            <person name="Ahn J.O."/>
        </authorList>
    </citation>
    <scope>NUCLEOTIDE SEQUENCE [LARGE SCALE GENOMIC DNA]</scope>
    <source>
        <strain evidence="5 6">DS02</strain>
    </source>
</reference>
<dbReference type="OrthoDB" id="10071381at2759"/>
<dbReference type="GO" id="GO:0007062">
    <property type="term" value="P:sister chromatid cohesion"/>
    <property type="evidence" value="ECO:0007669"/>
    <property type="project" value="InterPro"/>
</dbReference>
<dbReference type="RefSeq" id="XP_024667054.1">
    <property type="nucleotide sequence ID" value="XM_024811286.1"/>
</dbReference>
<keyword evidence="2" id="KW-0539">Nucleus</keyword>
<dbReference type="Proteomes" id="UP000238350">
    <property type="component" value="Unassembled WGS sequence"/>
</dbReference>
<proteinExistence type="predicted"/>
<dbReference type="GO" id="GO:0005634">
    <property type="term" value="C:nucleus"/>
    <property type="evidence" value="ECO:0007669"/>
    <property type="project" value="UniProtKB-SubCell"/>
</dbReference>
<dbReference type="InterPro" id="IPR039781">
    <property type="entry name" value="Rad21/Rec8-like"/>
</dbReference>
<gene>
    <name evidence="5" type="ORF">B9G98_04729</name>
</gene>
<accession>A0A2T0FQ68</accession>
<dbReference type="InterPro" id="IPR006910">
    <property type="entry name" value="Rad21_Rec8_N"/>
</dbReference>
<name>A0A2T0FQ68_9ASCO</name>
<dbReference type="PANTHER" id="PTHR12585">
    <property type="entry name" value="SCC1 / RAD21 FAMILY MEMBER"/>
    <property type="match status" value="1"/>
</dbReference>
<sequence>MNLPRDLEPVWLVSTTDKKLTRQELQRVDVEENTRQLLRKKVGGVSLRVESQLLYGLATVVNRKGHILLEDSNETNRGLIKLFSQNEIDLVTRPDSSELTLASQPSQIVDLLPQDLNLDQVLAKINTTDTLTHSQVASSEIGSSELGIDVDQSVDLVTRRGEGDNELDESILRQSETDEQILSRLDLTENVLSDLGDFDMDVSLGDSSPPPEVSTPLGDEQMQDIMIVDSDPEIPQPKTRAKKRPAVKKLAPLDAETTAALPCRPADKILTNPPTLTSPVFSVIDKLLDPDYIRTEIKRRRLLGSDDADEDFDIPELDQTADFDNSDAMEEEEDVPVSPSAVAPLPPLEDAGAMEVEARKARDALETALEKGPAIFQSIGSSRVQKAAAFAEMLSMAAKGQVKLHQRSAFSDIRIQQK</sequence>
<evidence type="ECO:0000256" key="2">
    <source>
        <dbReference type="ARBA" id="ARBA00023242"/>
    </source>
</evidence>
<comment type="caution">
    <text evidence="5">The sequence shown here is derived from an EMBL/GenBank/DDBJ whole genome shotgun (WGS) entry which is preliminary data.</text>
</comment>
<feature type="region of interest" description="Disordered" evidence="3">
    <location>
        <begin position="327"/>
        <end position="347"/>
    </location>
</feature>
<dbReference type="PANTHER" id="PTHR12585:SF69">
    <property type="entry name" value="FI11703P"/>
    <property type="match status" value="1"/>
</dbReference>
<dbReference type="GO" id="GO:1990414">
    <property type="term" value="P:replication-born double-strand break repair via sister chromatid exchange"/>
    <property type="evidence" value="ECO:0007669"/>
    <property type="project" value="TreeGrafter"/>
</dbReference>
<comment type="subcellular location">
    <subcellularLocation>
        <location evidence="1">Nucleus</location>
    </subcellularLocation>
</comment>
<dbReference type="EMBL" id="NDIQ01000022">
    <property type="protein sequence ID" value="PRT57109.1"/>
    <property type="molecule type" value="Genomic_DNA"/>
</dbReference>
<dbReference type="AlphaFoldDB" id="A0A2T0FQ68"/>
<dbReference type="STRING" id="45607.A0A2T0FQ68"/>
<dbReference type="GO" id="GO:0008278">
    <property type="term" value="C:cohesin complex"/>
    <property type="evidence" value="ECO:0007669"/>
    <property type="project" value="InterPro"/>
</dbReference>
<keyword evidence="6" id="KW-1185">Reference proteome</keyword>
<dbReference type="Pfam" id="PF04825">
    <property type="entry name" value="Rad21_Rec8_N"/>
    <property type="match status" value="1"/>
</dbReference>
<protein>
    <submittedName>
        <fullName evidence="5">Double-strand-break repair protein rad21-like protein 1</fullName>
    </submittedName>
</protein>
<evidence type="ECO:0000259" key="4">
    <source>
        <dbReference type="Pfam" id="PF04825"/>
    </source>
</evidence>
<feature type="domain" description="Rad21/Rec8-like protein N-terminal" evidence="4">
    <location>
        <begin position="6"/>
        <end position="92"/>
    </location>
</feature>
<dbReference type="GO" id="GO:0003682">
    <property type="term" value="F:chromatin binding"/>
    <property type="evidence" value="ECO:0007669"/>
    <property type="project" value="TreeGrafter"/>
</dbReference>
<organism evidence="5 6">
    <name type="scientific">Wickerhamiella sorbophila</name>
    <dbReference type="NCBI Taxonomy" id="45607"/>
    <lineage>
        <taxon>Eukaryota</taxon>
        <taxon>Fungi</taxon>
        <taxon>Dikarya</taxon>
        <taxon>Ascomycota</taxon>
        <taxon>Saccharomycotina</taxon>
        <taxon>Dipodascomycetes</taxon>
        <taxon>Dipodascales</taxon>
        <taxon>Trichomonascaceae</taxon>
        <taxon>Wickerhamiella</taxon>
    </lineage>
</organism>
<evidence type="ECO:0000256" key="3">
    <source>
        <dbReference type="SAM" id="MobiDB-lite"/>
    </source>
</evidence>
<evidence type="ECO:0000256" key="1">
    <source>
        <dbReference type="ARBA" id="ARBA00004123"/>
    </source>
</evidence>